<dbReference type="AlphaFoldDB" id="K6WZR6"/>
<dbReference type="SUPFAM" id="SSF55874">
    <property type="entry name" value="ATPase domain of HSP90 chaperone/DNA topoisomerase II/histidine kinase"/>
    <property type="match status" value="1"/>
</dbReference>
<dbReference type="SMART" id="SM00388">
    <property type="entry name" value="HisKA"/>
    <property type="match status" value="1"/>
</dbReference>
<dbReference type="InterPro" id="IPR003594">
    <property type="entry name" value="HATPase_dom"/>
</dbReference>
<evidence type="ECO:0000313" key="15">
    <source>
        <dbReference type="Proteomes" id="UP000006334"/>
    </source>
</evidence>
<dbReference type="InterPro" id="IPR003661">
    <property type="entry name" value="HisK_dim/P_dom"/>
</dbReference>
<dbReference type="CDD" id="cd06225">
    <property type="entry name" value="HAMP"/>
    <property type="match status" value="1"/>
</dbReference>
<keyword evidence="10 11" id="KW-0472">Membrane</keyword>
<dbReference type="Proteomes" id="UP000006334">
    <property type="component" value="Unassembled WGS sequence"/>
</dbReference>
<dbReference type="Gene3D" id="1.10.287.130">
    <property type="match status" value="1"/>
</dbReference>
<keyword evidence="6 11" id="KW-0812">Transmembrane</keyword>
<feature type="domain" description="Histidine kinase" evidence="12">
    <location>
        <begin position="246"/>
        <end position="462"/>
    </location>
</feature>
<dbReference type="InterPro" id="IPR036890">
    <property type="entry name" value="HATPase_C_sf"/>
</dbReference>
<evidence type="ECO:0000256" key="11">
    <source>
        <dbReference type="SAM" id="Phobius"/>
    </source>
</evidence>
<evidence type="ECO:0000256" key="10">
    <source>
        <dbReference type="ARBA" id="ARBA00023136"/>
    </source>
</evidence>
<evidence type="ECO:0000256" key="1">
    <source>
        <dbReference type="ARBA" id="ARBA00000085"/>
    </source>
</evidence>
<dbReference type="OrthoDB" id="9804645at2"/>
<dbReference type="EC" id="2.7.13.3" evidence="3"/>
<evidence type="ECO:0000256" key="5">
    <source>
        <dbReference type="ARBA" id="ARBA00022679"/>
    </source>
</evidence>
<name>K6WZR6_9ALTE</name>
<feature type="domain" description="HAMP" evidence="13">
    <location>
        <begin position="185"/>
        <end position="238"/>
    </location>
</feature>
<dbReference type="InterPro" id="IPR005467">
    <property type="entry name" value="His_kinase_dom"/>
</dbReference>
<dbReference type="PANTHER" id="PTHR45436:SF8">
    <property type="entry name" value="HISTIDINE KINASE"/>
    <property type="match status" value="1"/>
</dbReference>
<evidence type="ECO:0000259" key="13">
    <source>
        <dbReference type="PROSITE" id="PS50885"/>
    </source>
</evidence>
<dbReference type="CDD" id="cd00082">
    <property type="entry name" value="HisKA"/>
    <property type="match status" value="1"/>
</dbReference>
<evidence type="ECO:0000256" key="3">
    <source>
        <dbReference type="ARBA" id="ARBA00012438"/>
    </source>
</evidence>
<evidence type="ECO:0000259" key="12">
    <source>
        <dbReference type="PROSITE" id="PS50109"/>
    </source>
</evidence>
<dbReference type="Pfam" id="PF00672">
    <property type="entry name" value="HAMP"/>
    <property type="match status" value="1"/>
</dbReference>
<dbReference type="EMBL" id="BAEN01000025">
    <property type="protein sequence ID" value="GAC13909.1"/>
    <property type="molecule type" value="Genomic_DNA"/>
</dbReference>
<proteinExistence type="predicted"/>
<keyword evidence="8 11" id="KW-1133">Transmembrane helix</keyword>
<evidence type="ECO:0000256" key="4">
    <source>
        <dbReference type="ARBA" id="ARBA00022553"/>
    </source>
</evidence>
<feature type="transmembrane region" description="Helical" evidence="11">
    <location>
        <begin position="15"/>
        <end position="37"/>
    </location>
</feature>
<dbReference type="Gene3D" id="6.10.340.10">
    <property type="match status" value="1"/>
</dbReference>
<evidence type="ECO:0000256" key="2">
    <source>
        <dbReference type="ARBA" id="ARBA00004370"/>
    </source>
</evidence>
<evidence type="ECO:0000313" key="14">
    <source>
        <dbReference type="EMBL" id="GAC13909.1"/>
    </source>
</evidence>
<dbReference type="GO" id="GO:0005886">
    <property type="term" value="C:plasma membrane"/>
    <property type="evidence" value="ECO:0007669"/>
    <property type="project" value="TreeGrafter"/>
</dbReference>
<dbReference type="Pfam" id="PF02518">
    <property type="entry name" value="HATPase_c"/>
    <property type="match status" value="1"/>
</dbReference>
<dbReference type="InterPro" id="IPR036097">
    <property type="entry name" value="HisK_dim/P_sf"/>
</dbReference>
<dbReference type="eggNOG" id="COG2205">
    <property type="taxonomic scope" value="Bacteria"/>
</dbReference>
<dbReference type="PROSITE" id="PS50885">
    <property type="entry name" value="HAMP"/>
    <property type="match status" value="1"/>
</dbReference>
<keyword evidence="5" id="KW-0808">Transferase</keyword>
<dbReference type="SMART" id="SM00387">
    <property type="entry name" value="HATPase_c"/>
    <property type="match status" value="1"/>
</dbReference>
<dbReference type="InterPro" id="IPR003660">
    <property type="entry name" value="HAMP_dom"/>
</dbReference>
<dbReference type="SMART" id="SM00304">
    <property type="entry name" value="HAMP"/>
    <property type="match status" value="1"/>
</dbReference>
<dbReference type="PROSITE" id="PS50109">
    <property type="entry name" value="HIS_KIN"/>
    <property type="match status" value="1"/>
</dbReference>
<dbReference type="RefSeq" id="WP_008843726.1">
    <property type="nucleotide sequence ID" value="NZ_BAEN01000025.1"/>
</dbReference>
<comment type="caution">
    <text evidence="14">The sequence shown here is derived from an EMBL/GenBank/DDBJ whole genome shotgun (WGS) entry which is preliminary data.</text>
</comment>
<evidence type="ECO:0000256" key="9">
    <source>
        <dbReference type="ARBA" id="ARBA00023012"/>
    </source>
</evidence>
<dbReference type="Pfam" id="PF00512">
    <property type="entry name" value="HisKA"/>
    <property type="match status" value="1"/>
</dbReference>
<evidence type="ECO:0000256" key="6">
    <source>
        <dbReference type="ARBA" id="ARBA00022692"/>
    </source>
</evidence>
<dbReference type="SUPFAM" id="SSF47384">
    <property type="entry name" value="Homodimeric domain of signal transducing histidine kinase"/>
    <property type="match status" value="1"/>
</dbReference>
<keyword evidence="7" id="KW-0418">Kinase</keyword>
<dbReference type="PRINTS" id="PR00344">
    <property type="entry name" value="BCTRLSENSOR"/>
</dbReference>
<dbReference type="CDD" id="cd00075">
    <property type="entry name" value="HATPase"/>
    <property type="match status" value="1"/>
</dbReference>
<dbReference type="InterPro" id="IPR050428">
    <property type="entry name" value="TCS_sensor_his_kinase"/>
</dbReference>
<comment type="subcellular location">
    <subcellularLocation>
        <location evidence="2">Membrane</location>
    </subcellularLocation>
</comment>
<comment type="catalytic activity">
    <reaction evidence="1">
        <text>ATP + protein L-histidine = ADP + protein N-phospho-L-histidine.</text>
        <dbReference type="EC" id="2.7.13.3"/>
    </reaction>
</comment>
<dbReference type="GO" id="GO:0000155">
    <property type="term" value="F:phosphorelay sensor kinase activity"/>
    <property type="evidence" value="ECO:0007669"/>
    <property type="project" value="InterPro"/>
</dbReference>
<dbReference type="PANTHER" id="PTHR45436">
    <property type="entry name" value="SENSOR HISTIDINE KINASE YKOH"/>
    <property type="match status" value="1"/>
</dbReference>
<sequence>MWFARLKRATRTSVWRFTLIFTVIVLCICVGILALVYRFTIGEQKQQLSQQVLITAQGIADLAKAEGINQSTFRQAVQQRVDKSASLVLVLANNEGLIGNLGSMPDNVPELPELQHFPVAIVDHLGQTSVILALGGQIPTRFGTLLVGLFDDNSQAQENDFRSASILALLLTLFVTLITGFLFNQRVLSRVNDIARVLTEVKGGQLKTRLPLSQRHDEFDTIAEHINQMLDEIDALLDSVAQVTDNIAHDLRTPLSRIHIAIEQGLQHSLEGSEDERWKLGLLEELEQVIATFNAMLELSRLEQGVQGTLFSELDMVALCKDVLELAQPLAEQKTQNLDFSYSKTQTSGPLMIKGERNLLFRAVFNLVDNSIKYTQEQGEIRLELKPLTTGCELIVSDNGPGIPEALQEKVFQRLYRIDASRQGEGYGLGLAIVKAIIELHGGILTVSSAQPGLRVSIKLAE</sequence>
<accession>K6WZR6</accession>
<keyword evidence="15" id="KW-1185">Reference proteome</keyword>
<reference evidence="14 15" key="1">
    <citation type="journal article" date="2017" name="Antonie Van Leeuwenhoek">
        <title>Rhizobium rhizosphaerae sp. nov., a novel species isolated from rice rhizosphere.</title>
        <authorList>
            <person name="Zhao J.J."/>
            <person name="Zhang J."/>
            <person name="Zhang R.J."/>
            <person name="Zhang C.W."/>
            <person name="Yin H.Q."/>
            <person name="Zhang X.X."/>
        </authorList>
    </citation>
    <scope>NUCLEOTIDE SEQUENCE [LARGE SCALE GENOMIC DNA]</scope>
    <source>
        <strain evidence="14 15">E3</strain>
    </source>
</reference>
<evidence type="ECO:0000256" key="8">
    <source>
        <dbReference type="ARBA" id="ARBA00022989"/>
    </source>
</evidence>
<keyword evidence="9" id="KW-0902">Two-component regulatory system</keyword>
<protein>
    <recommendedName>
        <fullName evidence="3">histidine kinase</fullName>
        <ecNumber evidence="3">2.7.13.3</ecNumber>
    </recommendedName>
</protein>
<evidence type="ECO:0000256" key="7">
    <source>
        <dbReference type="ARBA" id="ARBA00022777"/>
    </source>
</evidence>
<dbReference type="Gene3D" id="3.30.565.10">
    <property type="entry name" value="Histidine kinase-like ATPase, C-terminal domain"/>
    <property type="match status" value="1"/>
</dbReference>
<dbReference type="STRING" id="1127673.GLIP_1268"/>
<organism evidence="14 15">
    <name type="scientific">Aliiglaciecola lipolytica E3</name>
    <dbReference type="NCBI Taxonomy" id="1127673"/>
    <lineage>
        <taxon>Bacteria</taxon>
        <taxon>Pseudomonadati</taxon>
        <taxon>Pseudomonadota</taxon>
        <taxon>Gammaproteobacteria</taxon>
        <taxon>Alteromonadales</taxon>
        <taxon>Alteromonadaceae</taxon>
        <taxon>Aliiglaciecola</taxon>
    </lineage>
</organism>
<keyword evidence="4" id="KW-0597">Phosphoprotein</keyword>
<dbReference type="InterPro" id="IPR004358">
    <property type="entry name" value="Sig_transdc_His_kin-like_C"/>
</dbReference>
<feature type="transmembrane region" description="Helical" evidence="11">
    <location>
        <begin position="164"/>
        <end position="183"/>
    </location>
</feature>
<dbReference type="SUPFAM" id="SSF158472">
    <property type="entry name" value="HAMP domain-like"/>
    <property type="match status" value="1"/>
</dbReference>
<gene>
    <name evidence="14" type="ORF">GLIP_1268</name>
</gene>